<organism evidence="1 2">
    <name type="scientific">Bifidobacterium longum</name>
    <dbReference type="NCBI Taxonomy" id="216816"/>
    <lineage>
        <taxon>Bacteria</taxon>
        <taxon>Bacillati</taxon>
        <taxon>Actinomycetota</taxon>
        <taxon>Actinomycetes</taxon>
        <taxon>Bifidobacteriales</taxon>
        <taxon>Bifidobacteriaceae</taxon>
        <taxon>Bifidobacterium</taxon>
    </lineage>
</organism>
<proteinExistence type="predicted"/>
<evidence type="ECO:0000313" key="2">
    <source>
        <dbReference type="Proteomes" id="UP000232928"/>
    </source>
</evidence>
<dbReference type="RefSeq" id="WP_101027575.1">
    <property type="nucleotide sequence ID" value="NZ_PJEG01000010.1"/>
</dbReference>
<dbReference type="Proteomes" id="UP000232928">
    <property type="component" value="Unassembled WGS sequence"/>
</dbReference>
<dbReference type="AlphaFoldDB" id="A0A2N0TKB8"/>
<accession>A0A2N0TKB8</accession>
<evidence type="ECO:0000313" key="1">
    <source>
        <dbReference type="EMBL" id="PKD15200.1"/>
    </source>
</evidence>
<name>A0A2N0TKB8_BIFLN</name>
<comment type="caution">
    <text evidence="1">The sequence shown here is derived from an EMBL/GenBank/DDBJ whole genome shotgun (WGS) entry which is preliminary data.</text>
</comment>
<protein>
    <submittedName>
        <fullName evidence="1">Uncharacterized protein</fullName>
    </submittedName>
</protein>
<reference evidence="1 2" key="1">
    <citation type="submission" date="2017-12" db="EMBL/GenBank/DDBJ databases">
        <title>Bifidobacterium longum APC/DPC strains.</title>
        <authorList>
            <person name="Arboleya S."/>
        </authorList>
    </citation>
    <scope>NUCLEOTIDE SEQUENCE [LARGE SCALE GENOMIC DNA]</scope>
    <source>
        <strain evidence="1 2">APC1461</strain>
    </source>
</reference>
<sequence length="121" mass="12709">MEKVISKVLGIAVPATIYGIVKMAMPYKGASAITSTLSHIGGGSMEAGLVALLLSGAATDFAVENGIGHIAKSNLKNRLQSGDNPDELLDWVNSQPFSDALKDSLRRTIEENGGRKELPGD</sequence>
<gene>
    <name evidence="1" type="ORF">APC1461_0727</name>
</gene>
<dbReference type="EMBL" id="PJEG01000010">
    <property type="protein sequence ID" value="PKD15200.1"/>
    <property type="molecule type" value="Genomic_DNA"/>
</dbReference>